<accession>A0A1M6PRW3</accession>
<evidence type="ECO:0008006" key="3">
    <source>
        <dbReference type="Google" id="ProtNLM"/>
    </source>
</evidence>
<proteinExistence type="predicted"/>
<organism evidence="1 2">
    <name type="scientific">Fibrobacter intestinalis</name>
    <dbReference type="NCBI Taxonomy" id="28122"/>
    <lineage>
        <taxon>Bacteria</taxon>
        <taxon>Pseudomonadati</taxon>
        <taxon>Fibrobacterota</taxon>
        <taxon>Fibrobacteria</taxon>
        <taxon>Fibrobacterales</taxon>
        <taxon>Fibrobacteraceae</taxon>
        <taxon>Fibrobacter</taxon>
    </lineage>
</organism>
<name>A0A1M6PRW3_9BACT</name>
<dbReference type="EMBL" id="FRAW01000001">
    <property type="protein sequence ID" value="SHK10608.1"/>
    <property type="molecule type" value="Genomic_DNA"/>
</dbReference>
<sequence length="397" mass="44571">MRILYLLLLVSFSFAEILRYTGYSEVSQAAAEQEAVAGVARQISSRVESSITISRSEVSQGNSSVLGKSAKAQNAVYSNVLLKWVRINPEGKKGNLFAATASVDLDEMVSFARLKMERIQSDVREKETLAQKMIAERKYAAAVEALSRISVLMEPYPDLQKEYAVYKPLDNGLFFSSAEENISAELVQALKSVRISLSEKNRKLASGVPLEMEIFVQDKNGALPDFPIYVEHRGKRIAEAFSDSTGKILFRLSEKSLFESPYTLRFLAGIPLKYRQKAGISVQNGDYEWERPSCHLKWLCSLDGSICSTILDKLEKSWGRFMPSENSGILSVKMDSRFRKKTQRLSSYLVSVTLEKENFHCHLEKIGAGRDESSAVHNAILKMDFFSCENFSKICAE</sequence>
<dbReference type="Proteomes" id="UP000184275">
    <property type="component" value="Unassembled WGS sequence"/>
</dbReference>
<reference evidence="2" key="1">
    <citation type="submission" date="2016-11" db="EMBL/GenBank/DDBJ databases">
        <authorList>
            <person name="Varghese N."/>
            <person name="Submissions S."/>
        </authorList>
    </citation>
    <scope>NUCLEOTIDE SEQUENCE [LARGE SCALE GENOMIC DNA]</scope>
    <source>
        <strain evidence="2">UWOS</strain>
    </source>
</reference>
<gene>
    <name evidence="1" type="ORF">SAMN05720469_10186</name>
</gene>
<evidence type="ECO:0000313" key="1">
    <source>
        <dbReference type="EMBL" id="SHK10608.1"/>
    </source>
</evidence>
<evidence type="ECO:0000313" key="2">
    <source>
        <dbReference type="Proteomes" id="UP000184275"/>
    </source>
</evidence>
<keyword evidence="2" id="KW-1185">Reference proteome</keyword>
<protein>
    <recommendedName>
        <fullName evidence="3">LPP20 lipoprotein</fullName>
    </recommendedName>
</protein>
<dbReference type="RefSeq" id="WP_073301691.1">
    <property type="nucleotide sequence ID" value="NZ_FRAW01000001.1"/>
</dbReference>
<dbReference type="AlphaFoldDB" id="A0A1M6PRW3"/>